<dbReference type="Pfam" id="PF00144">
    <property type="entry name" value="Beta-lactamase"/>
    <property type="match status" value="1"/>
</dbReference>
<dbReference type="PANTHER" id="PTHR43283">
    <property type="entry name" value="BETA-LACTAMASE-RELATED"/>
    <property type="match status" value="1"/>
</dbReference>
<evidence type="ECO:0000313" key="4">
    <source>
        <dbReference type="Proteomes" id="UP000187261"/>
    </source>
</evidence>
<dbReference type="Gene3D" id="3.40.710.10">
    <property type="entry name" value="DD-peptidase/beta-lactamase superfamily"/>
    <property type="match status" value="1"/>
</dbReference>
<evidence type="ECO:0000313" key="3">
    <source>
        <dbReference type="EMBL" id="SIT95483.1"/>
    </source>
</evidence>
<sequence>MIKLGLFLHKGSAMLKKTFNIVLLIIAAIILVIYMTGYNYLFTALRLTYLRGKNSSSIDDGKYFPANLILKGNPKPWPLASDYNKKSLPAKLEKHLQETETVSFVAIQHGQIIQERYWDNYSRNTASNSFSMAKTITVLLLGKAIDDGRISSADAHFSDFYPEFSCKKHAQNLTLRDLASMQAGLDWKEDYKNPFLPNAKAYYGSALADVVFSTNFKENPGQHFEYQSGATQLLGFAIGKSLGEPLSSYASAKLWKPLGMEHNAKWTTDDLSVEKSFCCIESNARDWAKIGLLLINDGKFDGVPLISPSFVNQMTTPAEHSGGAYGMGLWINNDTRVKHYYLRGLYGQYVIVVPQYDLIIVRMGNRDNPAKDEKNRPREVEFYINEILKIADTNQSAS</sequence>
<dbReference type="PANTHER" id="PTHR43283:SF7">
    <property type="entry name" value="BETA-LACTAMASE-RELATED DOMAIN-CONTAINING PROTEIN"/>
    <property type="match status" value="1"/>
</dbReference>
<accession>A0A1U7PU06</accession>
<dbReference type="STRING" id="1121284.SAMN05660493_00130"/>
<evidence type="ECO:0000259" key="2">
    <source>
        <dbReference type="Pfam" id="PF00144"/>
    </source>
</evidence>
<protein>
    <submittedName>
        <fullName evidence="3">CubicO group peptidase, beta-lactamase class C family</fullName>
    </submittedName>
</protein>
<feature type="domain" description="Beta-lactamase-related" evidence="2">
    <location>
        <begin position="91"/>
        <end position="379"/>
    </location>
</feature>
<dbReference type="Proteomes" id="UP000187261">
    <property type="component" value="Unassembled WGS sequence"/>
</dbReference>
<dbReference type="InterPro" id="IPR001466">
    <property type="entry name" value="Beta-lactam-related"/>
</dbReference>
<evidence type="ECO:0000256" key="1">
    <source>
        <dbReference type="SAM" id="Phobius"/>
    </source>
</evidence>
<dbReference type="EMBL" id="FTPU01000001">
    <property type="protein sequence ID" value="SIT95483.1"/>
    <property type="molecule type" value="Genomic_DNA"/>
</dbReference>
<gene>
    <name evidence="3" type="ORF">SAMN05660493_00130</name>
</gene>
<reference evidence="4" key="1">
    <citation type="submission" date="2016-10" db="EMBL/GenBank/DDBJ databases">
        <authorList>
            <person name="Varghese N."/>
            <person name="Submissions S."/>
        </authorList>
    </citation>
    <scope>NUCLEOTIDE SEQUENCE [LARGE SCALE GENOMIC DNA]</scope>
    <source>
        <strain evidence="4">DSM 19482</strain>
    </source>
</reference>
<dbReference type="InterPro" id="IPR050789">
    <property type="entry name" value="Diverse_Enzym_Activities"/>
</dbReference>
<keyword evidence="1" id="KW-0472">Membrane</keyword>
<organism evidence="3 4">
    <name type="scientific">Epilithonimonas bovis DSM 19482</name>
    <dbReference type="NCBI Taxonomy" id="1121284"/>
    <lineage>
        <taxon>Bacteria</taxon>
        <taxon>Pseudomonadati</taxon>
        <taxon>Bacteroidota</taxon>
        <taxon>Flavobacteriia</taxon>
        <taxon>Flavobacteriales</taxon>
        <taxon>Weeksellaceae</taxon>
        <taxon>Chryseobacterium group</taxon>
        <taxon>Epilithonimonas</taxon>
    </lineage>
</organism>
<dbReference type="SUPFAM" id="SSF56601">
    <property type="entry name" value="beta-lactamase/transpeptidase-like"/>
    <property type="match status" value="1"/>
</dbReference>
<name>A0A1U7PU06_9FLAO</name>
<dbReference type="AlphaFoldDB" id="A0A1U7PU06"/>
<feature type="transmembrane region" description="Helical" evidence="1">
    <location>
        <begin position="21"/>
        <end position="41"/>
    </location>
</feature>
<keyword evidence="1" id="KW-1133">Transmembrane helix</keyword>
<keyword evidence="4" id="KW-1185">Reference proteome</keyword>
<keyword evidence="1" id="KW-0812">Transmembrane</keyword>
<dbReference type="InterPro" id="IPR012338">
    <property type="entry name" value="Beta-lactam/transpept-like"/>
</dbReference>
<proteinExistence type="predicted"/>